<reference evidence="2" key="1">
    <citation type="submission" date="2018-02" db="EMBL/GenBank/DDBJ databases">
        <title>Rhizophora mucronata_Transcriptome.</title>
        <authorList>
            <person name="Meera S.P."/>
            <person name="Sreeshan A."/>
            <person name="Augustine A."/>
        </authorList>
    </citation>
    <scope>NUCLEOTIDE SEQUENCE</scope>
    <source>
        <tissue evidence="2">Leaf</tissue>
    </source>
</reference>
<protein>
    <submittedName>
        <fullName evidence="2">Uncharacterized protein</fullName>
    </submittedName>
</protein>
<feature type="transmembrane region" description="Helical" evidence="1">
    <location>
        <begin position="47"/>
        <end position="70"/>
    </location>
</feature>
<sequence>MRGCVPLSFWNQIFEFDSLISRTIVAFCCYELNCSEEQSLGRQPNYFVLWSSFLFFINSFRTFLLSLTFLG</sequence>
<name>A0A2P2IMA5_RHIMU</name>
<keyword evidence="1" id="KW-0812">Transmembrane</keyword>
<keyword evidence="1" id="KW-0472">Membrane</keyword>
<dbReference type="AlphaFoldDB" id="A0A2P2IMA5"/>
<evidence type="ECO:0000313" key="2">
    <source>
        <dbReference type="EMBL" id="MBW82364.1"/>
    </source>
</evidence>
<organism evidence="2">
    <name type="scientific">Rhizophora mucronata</name>
    <name type="common">Asiatic mangrove</name>
    <dbReference type="NCBI Taxonomy" id="61149"/>
    <lineage>
        <taxon>Eukaryota</taxon>
        <taxon>Viridiplantae</taxon>
        <taxon>Streptophyta</taxon>
        <taxon>Embryophyta</taxon>
        <taxon>Tracheophyta</taxon>
        <taxon>Spermatophyta</taxon>
        <taxon>Magnoliopsida</taxon>
        <taxon>eudicotyledons</taxon>
        <taxon>Gunneridae</taxon>
        <taxon>Pentapetalae</taxon>
        <taxon>rosids</taxon>
        <taxon>fabids</taxon>
        <taxon>Malpighiales</taxon>
        <taxon>Rhizophoraceae</taxon>
        <taxon>Rhizophora</taxon>
    </lineage>
</organism>
<accession>A0A2P2IMA5</accession>
<dbReference type="EMBL" id="GGEC01001881">
    <property type="protein sequence ID" value="MBW82364.1"/>
    <property type="molecule type" value="Transcribed_RNA"/>
</dbReference>
<keyword evidence="1" id="KW-1133">Transmembrane helix</keyword>
<evidence type="ECO:0000256" key="1">
    <source>
        <dbReference type="SAM" id="Phobius"/>
    </source>
</evidence>
<proteinExistence type="predicted"/>